<feature type="non-terminal residue" evidence="1">
    <location>
        <position position="31"/>
    </location>
</feature>
<dbReference type="EMBL" id="ACLR01000212">
    <property type="protein sequence ID" value="EEK16148.1"/>
    <property type="molecule type" value="Genomic_DNA"/>
</dbReference>
<dbReference type="Proteomes" id="UP000003303">
    <property type="component" value="Unassembled WGS sequence"/>
</dbReference>
<protein>
    <submittedName>
        <fullName evidence="1">Uncharacterized protein</fullName>
    </submittedName>
</protein>
<accession>C2MDQ4</accession>
<gene>
    <name evidence="1" type="ORF">PORUE0001_1870</name>
</gene>
<comment type="caution">
    <text evidence="1">The sequence shown here is derived from an EMBL/GenBank/DDBJ whole genome shotgun (WGS) entry which is preliminary data.</text>
</comment>
<evidence type="ECO:0000313" key="1">
    <source>
        <dbReference type="EMBL" id="EEK16148.1"/>
    </source>
</evidence>
<evidence type="ECO:0000313" key="2">
    <source>
        <dbReference type="Proteomes" id="UP000003303"/>
    </source>
</evidence>
<proteinExistence type="predicted"/>
<keyword evidence="2" id="KW-1185">Reference proteome</keyword>
<dbReference type="AlphaFoldDB" id="C2MDQ4"/>
<sequence length="31" mass="3460">MISTQYNAMITAVGAYLPEDRLTNADLEQMV</sequence>
<reference evidence="1 2" key="1">
    <citation type="submission" date="2009-04" db="EMBL/GenBank/DDBJ databases">
        <authorList>
            <person name="Sebastian Y."/>
            <person name="Madupu R."/>
            <person name="Durkin A.S."/>
            <person name="Torralba M."/>
            <person name="Methe B."/>
            <person name="Sutton G.G."/>
            <person name="Strausberg R.L."/>
            <person name="Nelson K.E."/>
        </authorList>
    </citation>
    <scope>NUCLEOTIDE SEQUENCE [LARGE SCALE GENOMIC DNA]</scope>
    <source>
        <strain evidence="1 2">60-3</strain>
    </source>
</reference>
<name>C2MDQ4_9PORP</name>
<organism evidence="1 2">
    <name type="scientific">Porphyromonas uenonis 60-3</name>
    <dbReference type="NCBI Taxonomy" id="596327"/>
    <lineage>
        <taxon>Bacteria</taxon>
        <taxon>Pseudomonadati</taxon>
        <taxon>Bacteroidota</taxon>
        <taxon>Bacteroidia</taxon>
        <taxon>Bacteroidales</taxon>
        <taxon>Porphyromonadaceae</taxon>
        <taxon>Porphyromonas</taxon>
    </lineage>
</organism>